<dbReference type="Pfam" id="PF00931">
    <property type="entry name" value="NB-ARC"/>
    <property type="match status" value="1"/>
</dbReference>
<dbReference type="GO" id="GO:0009626">
    <property type="term" value="P:plant-type hypersensitive response"/>
    <property type="evidence" value="ECO:0007669"/>
    <property type="project" value="UniProtKB-KW"/>
</dbReference>
<dbReference type="SMR" id="A0A438IF89"/>
<feature type="domain" description="Disease resistance protein winged helix" evidence="10">
    <location>
        <begin position="447"/>
        <end position="518"/>
    </location>
</feature>
<evidence type="ECO:0000313" key="13">
    <source>
        <dbReference type="Proteomes" id="UP000288805"/>
    </source>
</evidence>
<dbReference type="PANTHER" id="PTHR23155">
    <property type="entry name" value="DISEASE RESISTANCE PROTEIN RP"/>
    <property type="match status" value="1"/>
</dbReference>
<dbReference type="InterPro" id="IPR041118">
    <property type="entry name" value="Rx_N"/>
</dbReference>
<evidence type="ECO:0000313" key="12">
    <source>
        <dbReference type="EMBL" id="RVW95384.1"/>
    </source>
</evidence>
<dbReference type="Proteomes" id="UP000288805">
    <property type="component" value="Unassembled WGS sequence"/>
</dbReference>
<dbReference type="Pfam" id="PF23598">
    <property type="entry name" value="LRR_14"/>
    <property type="match status" value="1"/>
</dbReference>
<keyword evidence="4" id="KW-0381">Hypersensitive response</keyword>
<dbReference type="InterPro" id="IPR058922">
    <property type="entry name" value="WHD_DRP"/>
</dbReference>
<feature type="domain" description="Disease resistance N-terminal" evidence="9">
    <location>
        <begin position="6"/>
        <end position="90"/>
    </location>
</feature>
<dbReference type="Gene3D" id="3.40.50.300">
    <property type="entry name" value="P-loop containing nucleotide triphosphate hydrolases"/>
    <property type="match status" value="1"/>
</dbReference>
<organism evidence="12 13">
    <name type="scientific">Vitis vinifera</name>
    <name type="common">Grape</name>
    <dbReference type="NCBI Taxonomy" id="29760"/>
    <lineage>
        <taxon>Eukaryota</taxon>
        <taxon>Viridiplantae</taxon>
        <taxon>Streptophyta</taxon>
        <taxon>Embryophyta</taxon>
        <taxon>Tracheophyta</taxon>
        <taxon>Spermatophyta</taxon>
        <taxon>Magnoliopsida</taxon>
        <taxon>eudicotyledons</taxon>
        <taxon>Gunneridae</taxon>
        <taxon>Pentapetalae</taxon>
        <taxon>rosids</taxon>
        <taxon>Vitales</taxon>
        <taxon>Vitaceae</taxon>
        <taxon>Viteae</taxon>
        <taxon>Vitis</taxon>
    </lineage>
</organism>
<accession>A0A438IF89</accession>
<feature type="domain" description="NB-ARC" evidence="8">
    <location>
        <begin position="174"/>
        <end position="358"/>
    </location>
</feature>
<dbReference type="GO" id="GO:0043531">
    <property type="term" value="F:ADP binding"/>
    <property type="evidence" value="ECO:0007669"/>
    <property type="project" value="InterPro"/>
</dbReference>
<dbReference type="InterPro" id="IPR042197">
    <property type="entry name" value="Apaf_helical"/>
</dbReference>
<sequence length="943" mass="108115">MAESSVAFFLAKLSNLVIQEASLFGEVEGQVKLLRNELKWMRLFLKDADSKCIYDERIKLWVEQIREVAHDAEDVIDEFIFNMDNQRQKRLKNLKFLKRLPTCVGFADKLPFIHELDSRVKEINVMIEKIMVNRSKYGLEALVTPSSTSTDHGVSQQERRTPTVEETDVVEIKDGMEVVKQMLIKEDPMQPRAVVSIVGMGGLGKTTLAKKVYNHSDVKQHFDCQAWVYVSQEFKPRELLLSIISSVISLSNEEKKEMREMGEDELGGKLRECLNDKKYLVAMDDVWSIEAWSSLRSYLPESRNGSKVLMTTRNKEIAAQANPHEVVGHTDSQALVYELRIMDGNESWELFLKKTFGARDITPLSLSKALEELGRKIVAKCKGLPLAIVVLGGLLSTKEKTEPSWERVLANIDWHLNRGPESCFGILALSYNDLPYYLKSCFLYCGIFPEASEIKASKLIHLWIAEGFVERRGKEKLEDIAEDYLYELIHRSMVQVARKKANGRVMSCRIHDLLRDLAISEARDAKLFEVHENIDFAFPSSVRRLSIHQHLGKNNISQHLHNSLLRSLIFFADPIERRDWRSIREHVKLLSVLDLGRIKGNYILPKEIGELIHLKFLCIKGTDRVTLPSSIKRLVNLQNLNLGYTDSYIPCTIWKLRELRHLNCRGGEISSQSKLNKCMNGYLGVEQLTNLQTLALRPGSWLEGDGLGKLTQLRTLNLTGWLTPYLEKGFFDSIAELTTLRTLVLKDSMGCKKKEELVIQFGWKWQQHFVEDKTLIPGLMSFSRHTYLYKVGLQGKVDKLPEQTEFYPPNLLELTLCDCKLKDDPMLILEKLPTLRSLTLSCGSYVGKKMVCSFGGFLQLESLELVGLSNLEELTVEEGALCNLRTLKIWTCCRMKKFPHGLLQMKKLEKLDLFKPGDELIEEVQQREGEEWDRIRLITSIKK</sequence>
<dbReference type="InterPro" id="IPR027417">
    <property type="entry name" value="P-loop_NTPase"/>
</dbReference>
<dbReference type="AlphaFoldDB" id="A0A438IF89"/>
<keyword evidence="6" id="KW-0547">Nucleotide-binding</keyword>
<dbReference type="Gene3D" id="1.20.5.4130">
    <property type="match status" value="1"/>
</dbReference>
<reference evidence="12 13" key="1">
    <citation type="journal article" date="2018" name="PLoS Genet.">
        <title>Population sequencing reveals clonal diversity and ancestral inbreeding in the grapevine cultivar Chardonnay.</title>
        <authorList>
            <person name="Roach M.J."/>
            <person name="Johnson D.L."/>
            <person name="Bohlmann J."/>
            <person name="van Vuuren H.J."/>
            <person name="Jones S.J."/>
            <person name="Pretorius I.S."/>
            <person name="Schmidt S.A."/>
            <person name="Borneman A.R."/>
        </authorList>
    </citation>
    <scope>NUCLEOTIDE SEQUENCE [LARGE SCALE GENOMIC DNA]</scope>
    <source>
        <strain evidence="13">cv. Chardonnay</strain>
        <tissue evidence="12">Leaf</tissue>
    </source>
</reference>
<dbReference type="Gene3D" id="1.10.8.430">
    <property type="entry name" value="Helical domain of apoptotic protease-activating factors"/>
    <property type="match status" value="1"/>
</dbReference>
<evidence type="ECO:0000259" key="9">
    <source>
        <dbReference type="Pfam" id="PF18052"/>
    </source>
</evidence>
<protein>
    <submittedName>
        <fullName evidence="12">Putative disease resistance protein</fullName>
    </submittedName>
</protein>
<dbReference type="PRINTS" id="PR00364">
    <property type="entry name" value="DISEASERSIST"/>
</dbReference>
<dbReference type="Gene3D" id="3.80.10.10">
    <property type="entry name" value="Ribonuclease Inhibitor"/>
    <property type="match status" value="1"/>
</dbReference>
<comment type="caution">
    <text evidence="12">The sequence shown here is derived from an EMBL/GenBank/DDBJ whole genome shotgun (WGS) entry which is preliminary data.</text>
</comment>
<dbReference type="InterPro" id="IPR032675">
    <property type="entry name" value="LRR_dom_sf"/>
</dbReference>
<keyword evidence="5" id="KW-0677">Repeat</keyword>
<dbReference type="CDD" id="cd14798">
    <property type="entry name" value="RX-CC_like"/>
    <property type="match status" value="1"/>
</dbReference>
<dbReference type="FunFam" id="1.10.10.10:FF:000322">
    <property type="entry name" value="Probable disease resistance protein At1g63360"/>
    <property type="match status" value="1"/>
</dbReference>
<evidence type="ECO:0000256" key="3">
    <source>
        <dbReference type="ARBA" id="ARBA00022490"/>
    </source>
</evidence>
<evidence type="ECO:0000256" key="2">
    <source>
        <dbReference type="ARBA" id="ARBA00004496"/>
    </source>
</evidence>
<evidence type="ECO:0000256" key="4">
    <source>
        <dbReference type="ARBA" id="ARBA00022667"/>
    </source>
</evidence>
<dbReference type="SUPFAM" id="SSF52058">
    <property type="entry name" value="L domain-like"/>
    <property type="match status" value="1"/>
</dbReference>
<dbReference type="InterPro" id="IPR002182">
    <property type="entry name" value="NB-ARC"/>
</dbReference>
<gene>
    <name evidence="12" type="primary">VvCHDp000567_4</name>
    <name evidence="12" type="ORF">CK203_028731</name>
</gene>
<dbReference type="Gramene" id="Vitis15g01177.t02">
    <property type="protein sequence ID" value="Vitis15g01177.t02.CDS"/>
    <property type="gene ID" value="Vitis15g01177"/>
</dbReference>
<dbReference type="InterPro" id="IPR044974">
    <property type="entry name" value="Disease_R_plants"/>
</dbReference>
<dbReference type="InterPro" id="IPR036388">
    <property type="entry name" value="WH-like_DNA-bd_sf"/>
</dbReference>
<name>A0A438IF89_VITVI</name>
<proteinExistence type="predicted"/>
<evidence type="ECO:0000259" key="11">
    <source>
        <dbReference type="Pfam" id="PF23598"/>
    </source>
</evidence>
<evidence type="ECO:0000259" key="8">
    <source>
        <dbReference type="Pfam" id="PF00931"/>
    </source>
</evidence>
<dbReference type="InterPro" id="IPR055414">
    <property type="entry name" value="LRR_R13L4/SHOC2-like"/>
</dbReference>
<keyword evidence="7" id="KW-0611">Plant defense</keyword>
<dbReference type="EMBL" id="QGNW01000114">
    <property type="protein sequence ID" value="RVW95384.1"/>
    <property type="molecule type" value="Genomic_DNA"/>
</dbReference>
<dbReference type="FunFam" id="3.40.50.300:FF:001091">
    <property type="entry name" value="Probable disease resistance protein At1g61300"/>
    <property type="match status" value="1"/>
</dbReference>
<keyword evidence="3" id="KW-0963">Cytoplasm</keyword>
<dbReference type="SUPFAM" id="SSF52540">
    <property type="entry name" value="P-loop containing nucleoside triphosphate hydrolases"/>
    <property type="match status" value="1"/>
</dbReference>
<dbReference type="Pfam" id="PF18052">
    <property type="entry name" value="Rx_N"/>
    <property type="match status" value="1"/>
</dbReference>
<evidence type="ECO:0000256" key="7">
    <source>
        <dbReference type="ARBA" id="ARBA00022821"/>
    </source>
</evidence>
<evidence type="ECO:0000259" key="10">
    <source>
        <dbReference type="Pfam" id="PF23559"/>
    </source>
</evidence>
<evidence type="ECO:0000256" key="5">
    <source>
        <dbReference type="ARBA" id="ARBA00022737"/>
    </source>
</evidence>
<dbReference type="InterPro" id="IPR038005">
    <property type="entry name" value="RX-like_CC"/>
</dbReference>
<evidence type="ECO:0000256" key="1">
    <source>
        <dbReference type="ARBA" id="ARBA00002074"/>
    </source>
</evidence>
<comment type="function">
    <text evidence="1">Confers resistance to late blight (Phytophthora infestans) races carrying the avirulence gene Avr1. Resistance proteins guard the plant against pathogens that contain an appropriate avirulence protein via an indirect interaction with this avirulence protein. That triggers a defense system including the hypersensitive response, which restricts the pathogen growth.</text>
</comment>
<dbReference type="PANTHER" id="PTHR23155:SF1152">
    <property type="entry name" value="AAA+ ATPASE DOMAIN-CONTAINING PROTEIN"/>
    <property type="match status" value="1"/>
</dbReference>
<feature type="domain" description="Disease resistance R13L4/SHOC-2-like LRR" evidence="11">
    <location>
        <begin position="565"/>
        <end position="913"/>
    </location>
</feature>
<evidence type="ECO:0000256" key="6">
    <source>
        <dbReference type="ARBA" id="ARBA00022741"/>
    </source>
</evidence>
<dbReference type="Pfam" id="PF23559">
    <property type="entry name" value="WHD_DRP"/>
    <property type="match status" value="1"/>
</dbReference>
<dbReference type="Gene3D" id="1.10.10.10">
    <property type="entry name" value="Winged helix-like DNA-binding domain superfamily/Winged helix DNA-binding domain"/>
    <property type="match status" value="1"/>
</dbReference>
<comment type="subcellular location">
    <subcellularLocation>
        <location evidence="2">Cytoplasm</location>
    </subcellularLocation>
</comment>